<dbReference type="EMBL" id="JANIEX010000349">
    <property type="protein sequence ID" value="KAJ3568372.1"/>
    <property type="molecule type" value="Genomic_DNA"/>
</dbReference>
<keyword evidence="3" id="KW-0762">Sugar transport</keyword>
<dbReference type="InterPro" id="IPR025714">
    <property type="entry name" value="Methyltranfer_dom"/>
</dbReference>
<proteinExistence type="predicted"/>
<dbReference type="InterPro" id="IPR037185">
    <property type="entry name" value="EmrE-like"/>
</dbReference>
<evidence type="ECO:0000256" key="7">
    <source>
        <dbReference type="SAM" id="Phobius"/>
    </source>
</evidence>
<accession>A0AAD5VUY2</accession>
<evidence type="ECO:0000256" key="2">
    <source>
        <dbReference type="ARBA" id="ARBA00022448"/>
    </source>
</evidence>
<dbReference type="SUPFAM" id="SSF103481">
    <property type="entry name" value="Multidrug resistance efflux transporter EmrE"/>
    <property type="match status" value="1"/>
</dbReference>
<keyword evidence="2" id="KW-0813">Transport</keyword>
<evidence type="ECO:0000256" key="1">
    <source>
        <dbReference type="ARBA" id="ARBA00004127"/>
    </source>
</evidence>
<keyword evidence="10" id="KW-1185">Reference proteome</keyword>
<feature type="transmembrane region" description="Helical" evidence="7">
    <location>
        <begin position="483"/>
        <end position="501"/>
    </location>
</feature>
<dbReference type="Pfam" id="PF13847">
    <property type="entry name" value="Methyltransf_31"/>
    <property type="match status" value="1"/>
</dbReference>
<evidence type="ECO:0000256" key="6">
    <source>
        <dbReference type="ARBA" id="ARBA00023136"/>
    </source>
</evidence>
<dbReference type="Proteomes" id="UP001213000">
    <property type="component" value="Unassembled WGS sequence"/>
</dbReference>
<protein>
    <recommendedName>
        <fullName evidence="8">Methyltransferase domain-containing protein</fullName>
    </recommendedName>
</protein>
<dbReference type="PANTHER" id="PTHR10778">
    <property type="entry name" value="SOLUTE CARRIER FAMILY 35 MEMBER B"/>
    <property type="match status" value="1"/>
</dbReference>
<evidence type="ECO:0000256" key="5">
    <source>
        <dbReference type="ARBA" id="ARBA00022989"/>
    </source>
</evidence>
<dbReference type="PANTHER" id="PTHR10778:SF4">
    <property type="entry name" value="NUCLEOTIDE SUGAR TRANSPORTER SLC35B4"/>
    <property type="match status" value="1"/>
</dbReference>
<dbReference type="GO" id="GO:0000139">
    <property type="term" value="C:Golgi membrane"/>
    <property type="evidence" value="ECO:0007669"/>
    <property type="project" value="TreeGrafter"/>
</dbReference>
<name>A0AAD5VUY2_9AGAR</name>
<dbReference type="GO" id="GO:0005464">
    <property type="term" value="F:UDP-xylose transmembrane transporter activity"/>
    <property type="evidence" value="ECO:0007669"/>
    <property type="project" value="TreeGrafter"/>
</dbReference>
<dbReference type="Gene3D" id="3.40.50.150">
    <property type="entry name" value="Vaccinia Virus protein VP39"/>
    <property type="match status" value="1"/>
</dbReference>
<keyword evidence="5 7" id="KW-1133">Transmembrane helix</keyword>
<evidence type="ECO:0000256" key="3">
    <source>
        <dbReference type="ARBA" id="ARBA00022597"/>
    </source>
</evidence>
<keyword evidence="6 7" id="KW-0472">Membrane</keyword>
<evidence type="ECO:0000313" key="9">
    <source>
        <dbReference type="EMBL" id="KAJ3568372.1"/>
    </source>
</evidence>
<dbReference type="InterPro" id="IPR029063">
    <property type="entry name" value="SAM-dependent_MTases_sf"/>
</dbReference>
<dbReference type="CDD" id="cd02440">
    <property type="entry name" value="AdoMet_MTases"/>
    <property type="match status" value="1"/>
</dbReference>
<dbReference type="NCBIfam" id="TIGR00803">
    <property type="entry name" value="nst"/>
    <property type="match status" value="1"/>
</dbReference>
<feature type="transmembrane region" description="Helical" evidence="7">
    <location>
        <begin position="452"/>
        <end position="474"/>
    </location>
</feature>
<dbReference type="GO" id="GO:0005462">
    <property type="term" value="F:UDP-N-acetylglucosamine transmembrane transporter activity"/>
    <property type="evidence" value="ECO:0007669"/>
    <property type="project" value="TreeGrafter"/>
</dbReference>
<organism evidence="9 10">
    <name type="scientific">Leucocoprinus birnbaumii</name>
    <dbReference type="NCBI Taxonomy" id="56174"/>
    <lineage>
        <taxon>Eukaryota</taxon>
        <taxon>Fungi</taxon>
        <taxon>Dikarya</taxon>
        <taxon>Basidiomycota</taxon>
        <taxon>Agaricomycotina</taxon>
        <taxon>Agaricomycetes</taxon>
        <taxon>Agaricomycetidae</taxon>
        <taxon>Agaricales</taxon>
        <taxon>Agaricineae</taxon>
        <taxon>Agaricaceae</taxon>
        <taxon>Leucocoprinus</taxon>
    </lineage>
</organism>
<comment type="caution">
    <text evidence="9">The sequence shown here is derived from an EMBL/GenBank/DDBJ whole genome shotgun (WGS) entry which is preliminary data.</text>
</comment>
<gene>
    <name evidence="9" type="ORF">NP233_g5758</name>
</gene>
<reference evidence="9" key="1">
    <citation type="submission" date="2022-07" db="EMBL/GenBank/DDBJ databases">
        <title>Genome Sequence of Leucocoprinus birnbaumii.</title>
        <authorList>
            <person name="Buettner E."/>
        </authorList>
    </citation>
    <scope>NUCLEOTIDE SEQUENCE</scope>
    <source>
        <strain evidence="9">VT141</strain>
    </source>
</reference>
<dbReference type="GO" id="GO:0005789">
    <property type="term" value="C:endoplasmic reticulum membrane"/>
    <property type="evidence" value="ECO:0007669"/>
    <property type="project" value="TreeGrafter"/>
</dbReference>
<dbReference type="AlphaFoldDB" id="A0AAD5VUY2"/>
<comment type="subcellular location">
    <subcellularLocation>
        <location evidence="1">Endomembrane system</location>
        <topology evidence="1">Multi-pass membrane protein</topology>
    </subcellularLocation>
</comment>
<dbReference type="Pfam" id="PF08449">
    <property type="entry name" value="UAA"/>
    <property type="match status" value="1"/>
</dbReference>
<dbReference type="InterPro" id="IPR013657">
    <property type="entry name" value="SCL35B1-4/HUT1"/>
</dbReference>
<sequence>MSAQPIIDTSTASESAWDASQYNKTASFVYSSAFVAPVIELLEPRAGERIMDLGCGSGEVTIEISKVVEKEAGGVAVGVDFSASMIEKARSNGLKHAFVSDIQDLEIPDHLQEAHEPFDAVFSNAALHWCKRDPEGVLRAARRILRPGGRFVAEMGGFMNCIGVRTAIHRVMKGRGYDPVARDPWYFPSMEDYVKLLVSSGFEPVHMSLTPRITPLASGLYDWLNLFVRHSFLGDIPDAEAKEILEEVADQCKVDCRDESGNRGQVEAPKGRNLASQHVMASYVASTLACPHFYYHDYIDLALLEVHTRLLDRKLLRQRTMAQRKDLNKINPTSAQVPPSAGQIVKSASLVGPALFDLYSMLGLVFGGCCTNVWAYEELLLLNPRIGSALTFSQMLFITLKSLPSFLSFPKGRSLPHLKSRQVPLEQWCLQVLVLTAGSLLNNWVYAYKVPLTIQIVFRSGSLAVSMLFGYLFLRKAYSHRQILSIAIVTIGVVLATLSRPSGSKNTWTVSPRTPEELQTYAMGILMLVISLFCTGLLGLLQEKTYRKYGPCWKEGVFYTHALSLPVFIFLGSDINQGLRSLSHASTNSAWVPYVIFAGNLVSQLICTSGVNRLSSQVSSVSTNIVLTARKAISLCFSVWWFGNDWNIELALGAGMVFCGSILYTTGTTKVKQQ</sequence>
<feature type="domain" description="Methyltransferase" evidence="8">
    <location>
        <begin position="46"/>
        <end position="154"/>
    </location>
</feature>
<feature type="transmembrane region" description="Helical" evidence="7">
    <location>
        <begin position="521"/>
        <end position="541"/>
    </location>
</feature>
<evidence type="ECO:0000313" key="10">
    <source>
        <dbReference type="Proteomes" id="UP001213000"/>
    </source>
</evidence>
<evidence type="ECO:0000259" key="8">
    <source>
        <dbReference type="Pfam" id="PF13847"/>
    </source>
</evidence>
<evidence type="ECO:0000256" key="4">
    <source>
        <dbReference type="ARBA" id="ARBA00022692"/>
    </source>
</evidence>
<dbReference type="SUPFAM" id="SSF53335">
    <property type="entry name" value="S-adenosyl-L-methionine-dependent methyltransferases"/>
    <property type="match status" value="1"/>
</dbReference>
<keyword evidence="4 7" id="KW-0812">Transmembrane</keyword>